<keyword evidence="2" id="KW-1185">Reference proteome</keyword>
<dbReference type="KEGG" id="bgp:BGL_1c17320"/>
<proteinExistence type="predicted"/>
<accession>A0A0B6S1X5</accession>
<gene>
    <name evidence="1" type="ORF">BGL_1c17320</name>
</gene>
<dbReference type="Proteomes" id="UP000031838">
    <property type="component" value="Chromosome 1"/>
</dbReference>
<dbReference type="GO" id="GO:0016491">
    <property type="term" value="F:oxidoreductase activity"/>
    <property type="evidence" value="ECO:0007669"/>
    <property type="project" value="InterPro"/>
</dbReference>
<sequence>MILTEDPRPLGDGPYSDYAWPVESSTPFEPFRAPEELAFVDVFEQRRSTRTLLPVPLDLTVGAMLFGLMPRFWKEGDALRRSRRPTLSAGALHPISVLIFDNSAVFRINADSCMLEKLTFAPEARDAWIDKCQRVLPGSNGALLTFVADMARPASAYAHCETLVWRDAGAMLQTLALVATLFGLSFCPLGLLGSEVVSALPLSEQLLAVGAAAIGLPVEN</sequence>
<name>A0A0B6S1X5_BURPL</name>
<dbReference type="InterPro" id="IPR000415">
    <property type="entry name" value="Nitroreductase-like"/>
</dbReference>
<evidence type="ECO:0000313" key="1">
    <source>
        <dbReference type="EMBL" id="AJK46241.1"/>
    </source>
</evidence>
<evidence type="ECO:0008006" key="3">
    <source>
        <dbReference type="Google" id="ProtNLM"/>
    </source>
</evidence>
<dbReference type="Gene3D" id="3.40.109.10">
    <property type="entry name" value="NADH Oxidase"/>
    <property type="match status" value="1"/>
</dbReference>
<protein>
    <recommendedName>
        <fullName evidence="3">Nitroreductase domain-containing protein</fullName>
    </recommendedName>
</protein>
<organism evidence="1 2">
    <name type="scientific">Burkholderia plantarii</name>
    <dbReference type="NCBI Taxonomy" id="41899"/>
    <lineage>
        <taxon>Bacteria</taxon>
        <taxon>Pseudomonadati</taxon>
        <taxon>Pseudomonadota</taxon>
        <taxon>Betaproteobacteria</taxon>
        <taxon>Burkholderiales</taxon>
        <taxon>Burkholderiaceae</taxon>
        <taxon>Burkholderia</taxon>
    </lineage>
</organism>
<reference evidence="2" key="1">
    <citation type="submission" date="2011-03" db="EMBL/GenBank/DDBJ databases">
        <authorList>
            <person name="Voget S."/>
            <person name="Streit W.R."/>
            <person name="Jaeger K.E."/>
            <person name="Daniel R."/>
        </authorList>
    </citation>
    <scope>NUCLEOTIDE SEQUENCE [LARGE SCALE GENOMIC DNA]</scope>
    <source>
        <strain evidence="2">PG1</strain>
    </source>
</reference>
<reference evidence="1 2" key="2">
    <citation type="journal article" date="2016" name="Appl. Microbiol. Biotechnol.">
        <title>Mutations improving production and secretion of extracellular lipase by Burkholderia glumae PG1.</title>
        <authorList>
            <person name="Knapp A."/>
            <person name="Voget S."/>
            <person name="Gao R."/>
            <person name="Zaburannyi N."/>
            <person name="Krysciak D."/>
            <person name="Breuer M."/>
            <person name="Hauer B."/>
            <person name="Streit W.R."/>
            <person name="Muller R."/>
            <person name="Daniel R."/>
            <person name="Jaeger K.E."/>
        </authorList>
    </citation>
    <scope>NUCLEOTIDE SEQUENCE [LARGE SCALE GENOMIC DNA]</scope>
    <source>
        <strain evidence="1 2">PG1</strain>
    </source>
</reference>
<dbReference type="AlphaFoldDB" id="A0A0B6S1X5"/>
<dbReference type="HOGENOM" id="CLU_078778_0_0_4"/>
<evidence type="ECO:0000313" key="2">
    <source>
        <dbReference type="Proteomes" id="UP000031838"/>
    </source>
</evidence>
<dbReference type="EMBL" id="CP002580">
    <property type="protein sequence ID" value="AJK46241.1"/>
    <property type="molecule type" value="Genomic_DNA"/>
</dbReference>
<dbReference type="SUPFAM" id="SSF55469">
    <property type="entry name" value="FMN-dependent nitroreductase-like"/>
    <property type="match status" value="1"/>
</dbReference>